<comment type="caution">
    <text evidence="4">The sequence shown here is derived from an EMBL/GenBank/DDBJ whole genome shotgun (WGS) entry which is preliminary data.</text>
</comment>
<feature type="compositionally biased region" description="Basic and acidic residues" evidence="2">
    <location>
        <begin position="659"/>
        <end position="675"/>
    </location>
</feature>
<keyword evidence="1" id="KW-0863">Zinc-finger</keyword>
<dbReference type="Proteomes" id="UP000683360">
    <property type="component" value="Unassembled WGS sequence"/>
</dbReference>
<dbReference type="OrthoDB" id="427960at2759"/>
<evidence type="ECO:0000313" key="5">
    <source>
        <dbReference type="Proteomes" id="UP000683360"/>
    </source>
</evidence>
<feature type="compositionally biased region" description="Basic and acidic residues" evidence="2">
    <location>
        <begin position="302"/>
        <end position="315"/>
    </location>
</feature>
<dbReference type="Gene3D" id="4.10.60.10">
    <property type="entry name" value="Zinc finger, CCHC-type"/>
    <property type="match status" value="1"/>
</dbReference>
<dbReference type="InterPro" id="IPR036691">
    <property type="entry name" value="Endo/exonu/phosph_ase_sf"/>
</dbReference>
<feature type="region of interest" description="Disordered" evidence="2">
    <location>
        <begin position="356"/>
        <end position="428"/>
    </location>
</feature>
<keyword evidence="1" id="KW-0862">Zinc</keyword>
<feature type="compositionally biased region" description="Polar residues" evidence="2">
    <location>
        <begin position="288"/>
        <end position="297"/>
    </location>
</feature>
<dbReference type="SMART" id="SM00343">
    <property type="entry name" value="ZnF_C2HC"/>
    <property type="match status" value="2"/>
</dbReference>
<feature type="region of interest" description="Disordered" evidence="2">
    <location>
        <begin position="908"/>
        <end position="966"/>
    </location>
</feature>
<dbReference type="GO" id="GO:0003676">
    <property type="term" value="F:nucleic acid binding"/>
    <property type="evidence" value="ECO:0007669"/>
    <property type="project" value="InterPro"/>
</dbReference>
<sequence length="966" mass="110810">MANANDKENQDIESVVSENDVLFRKYLENDTTIMRNNTLVIYVDESNSDFQKETAEQINTRDVLFTLQSSVNITDLIVCFQKSGKSSYLATCRDEHSLETFLNEFQTFVVNDTTFRSRRAEPLNLGLKDYIDVIVFGLPFEIKPMAVRLKFEIYGEIQKLISPTFKEFPNIQSGVRIVRQSVSIKYEGQPQGKKCYSCGDHGHVSKDCPQNFPAPDFNPVSCLKCGKRGHTELQCANQPMLENNDKNENLLENKISDSVFQPNPNVLNSLAKFGNGFNFDFTLSEKAQISGKSTKTDVPSEGQEKTKDLDKDKTKSTPSFKTSKGENAKSGDEIVARMSSSNKPYSEAVKEGCDIAGDKVPLPKRKSLSAKRVDKNKEKDKTKSSEREKDQEKKRNRDRLSIESSVQTGKDQKLAKTQTQKSKDKIDSNNMNCRLNKYILDKFKSIKDTLKIKDVYREIHKDKANFTCYNISGSRTRIDRFYADNEFINKISEIKHIPYKKSDHKMVQINIQYKRQKWGRGFWKMNNSLLENEKYTVLISNIIKQWKEDKLKYDPLKGWDLLKKQIKETTINFSRVQAKISKSKLNKLYDSLLAEEAKPSQNCSIINTIKEKSLLSVYDKIEHEEHFLPVTATKAIVHNKIIENTPRKRQLSEHDDESDTLRKKSRGENDPPLETHRDNILINMISKLSDSLESVAFRLEKRITDIESNVERKLTAKFNTVITDRVKGEVSKVRDEVRSEIDSLKDNFNKLDKSYAEMVANNGNTKKREQSSQTHNIVIKNLVVDPRENSCNTGAVLKAKVETLIKDGLKLTNVNVNKAVRKISQHREVKNDRKPDIIFVEVDNLDNKRAILKAKATLRSSNKYRDVYVENNIPREKRMLDFNNRTILRAMGKDKEYRTVGGKITRLQNQTPSKYRDDTIGTQQNDNYKGNGGSFNGNTNKRGMNNGHGRGHIRGRGGFHSNKRPY</sequence>
<name>A0A8S3UMA2_MYTED</name>
<dbReference type="SUPFAM" id="SSF56219">
    <property type="entry name" value="DNase I-like"/>
    <property type="match status" value="1"/>
</dbReference>
<accession>A0A8S3UMA2</accession>
<reference evidence="4" key="1">
    <citation type="submission" date="2021-03" db="EMBL/GenBank/DDBJ databases">
        <authorList>
            <person name="Bekaert M."/>
        </authorList>
    </citation>
    <scope>NUCLEOTIDE SEQUENCE</scope>
</reference>
<dbReference type="AlphaFoldDB" id="A0A8S3UMA2"/>
<feature type="compositionally biased region" description="Basic and acidic residues" evidence="2">
    <location>
        <begin position="323"/>
        <end position="333"/>
    </location>
</feature>
<evidence type="ECO:0000256" key="1">
    <source>
        <dbReference type="PROSITE-ProRule" id="PRU00047"/>
    </source>
</evidence>
<organism evidence="4 5">
    <name type="scientific">Mytilus edulis</name>
    <name type="common">Blue mussel</name>
    <dbReference type="NCBI Taxonomy" id="6550"/>
    <lineage>
        <taxon>Eukaryota</taxon>
        <taxon>Metazoa</taxon>
        <taxon>Spiralia</taxon>
        <taxon>Lophotrochozoa</taxon>
        <taxon>Mollusca</taxon>
        <taxon>Bivalvia</taxon>
        <taxon>Autobranchia</taxon>
        <taxon>Pteriomorphia</taxon>
        <taxon>Mytilida</taxon>
        <taxon>Mytiloidea</taxon>
        <taxon>Mytilidae</taxon>
        <taxon>Mytilinae</taxon>
        <taxon>Mytilus</taxon>
    </lineage>
</organism>
<proteinExistence type="predicted"/>
<feature type="domain" description="CCHC-type" evidence="3">
    <location>
        <begin position="222"/>
        <end position="235"/>
    </location>
</feature>
<dbReference type="InterPro" id="IPR001878">
    <property type="entry name" value="Znf_CCHC"/>
</dbReference>
<evidence type="ECO:0000313" key="4">
    <source>
        <dbReference type="EMBL" id="CAG2243364.1"/>
    </source>
</evidence>
<dbReference type="Gene3D" id="3.60.10.10">
    <property type="entry name" value="Endonuclease/exonuclease/phosphatase"/>
    <property type="match status" value="1"/>
</dbReference>
<feature type="domain" description="CCHC-type" evidence="3">
    <location>
        <begin position="194"/>
        <end position="210"/>
    </location>
</feature>
<feature type="compositionally biased region" description="Polar residues" evidence="2">
    <location>
        <begin position="402"/>
        <end position="420"/>
    </location>
</feature>
<feature type="compositionally biased region" description="Basic and acidic residues" evidence="2">
    <location>
        <begin position="371"/>
        <end position="401"/>
    </location>
</feature>
<feature type="compositionally biased region" description="Basic residues" evidence="2">
    <location>
        <begin position="949"/>
        <end position="966"/>
    </location>
</feature>
<evidence type="ECO:0000259" key="3">
    <source>
        <dbReference type="PROSITE" id="PS50158"/>
    </source>
</evidence>
<dbReference type="SUPFAM" id="SSF57756">
    <property type="entry name" value="Retrovirus zinc finger-like domains"/>
    <property type="match status" value="1"/>
</dbReference>
<feature type="region of interest" description="Disordered" evidence="2">
    <location>
        <begin position="646"/>
        <end position="675"/>
    </location>
</feature>
<feature type="region of interest" description="Disordered" evidence="2">
    <location>
        <begin position="288"/>
        <end position="333"/>
    </location>
</feature>
<protein>
    <recommendedName>
        <fullName evidence="3">CCHC-type domain-containing protein</fullName>
    </recommendedName>
</protein>
<dbReference type="EMBL" id="CAJPWZ010002701">
    <property type="protein sequence ID" value="CAG2243364.1"/>
    <property type="molecule type" value="Genomic_DNA"/>
</dbReference>
<gene>
    <name evidence="4" type="ORF">MEDL_55484</name>
</gene>
<dbReference type="GO" id="GO:0008270">
    <property type="term" value="F:zinc ion binding"/>
    <property type="evidence" value="ECO:0007669"/>
    <property type="project" value="UniProtKB-KW"/>
</dbReference>
<keyword evidence="5" id="KW-1185">Reference proteome</keyword>
<keyword evidence="1" id="KW-0479">Metal-binding</keyword>
<evidence type="ECO:0000256" key="2">
    <source>
        <dbReference type="SAM" id="MobiDB-lite"/>
    </source>
</evidence>
<dbReference type="InterPro" id="IPR036875">
    <property type="entry name" value="Znf_CCHC_sf"/>
</dbReference>
<dbReference type="Pfam" id="PF00098">
    <property type="entry name" value="zf-CCHC"/>
    <property type="match status" value="1"/>
</dbReference>
<dbReference type="PROSITE" id="PS50158">
    <property type="entry name" value="ZF_CCHC"/>
    <property type="match status" value="2"/>
</dbReference>